<dbReference type="GO" id="GO:0005829">
    <property type="term" value="C:cytosol"/>
    <property type="evidence" value="ECO:0007669"/>
    <property type="project" value="TreeGrafter"/>
</dbReference>
<reference evidence="6 7" key="1">
    <citation type="submission" date="2016-10" db="EMBL/GenBank/DDBJ databases">
        <authorList>
            <person name="de Groot N.N."/>
        </authorList>
    </citation>
    <scope>NUCLEOTIDE SEQUENCE [LARGE SCALE GENOMIC DNA]</scope>
    <source>
        <strain evidence="6 7">DSM 17890</strain>
    </source>
</reference>
<dbReference type="EMBL" id="FNMZ01000001">
    <property type="protein sequence ID" value="SDW31865.1"/>
    <property type="molecule type" value="Genomic_DNA"/>
</dbReference>
<evidence type="ECO:0000313" key="7">
    <source>
        <dbReference type="Proteomes" id="UP000199118"/>
    </source>
</evidence>
<evidence type="ECO:0000259" key="5">
    <source>
        <dbReference type="Pfam" id="PF19290"/>
    </source>
</evidence>
<feature type="domain" description="Metalloprotease TldD/E central" evidence="5">
    <location>
        <begin position="126"/>
        <end position="231"/>
    </location>
</feature>
<evidence type="ECO:0000313" key="6">
    <source>
        <dbReference type="EMBL" id="SDW31865.1"/>
    </source>
</evidence>
<dbReference type="RefSeq" id="WP_092679701.1">
    <property type="nucleotide sequence ID" value="NZ_FNMZ01000001.1"/>
</dbReference>
<dbReference type="PANTHER" id="PTHR43421">
    <property type="entry name" value="METALLOPROTEASE PMBA"/>
    <property type="match status" value="1"/>
</dbReference>
<dbReference type="Gene3D" id="3.30.2290.10">
    <property type="entry name" value="PmbA/TldD superfamily"/>
    <property type="match status" value="1"/>
</dbReference>
<sequence length="455" mass="46673">MKDAGADIGPDGAAVCHALLDAAKRAGAEAADAVAVAAESVSADVRGGRLEQAERAEGVDVGLRVLIGRRQATVSASDASPETLRVLAERAVAMARAAPEDPWCGLAEPGQLTDRRDASGLDLADPADPPSPATLEAMAREAEAAALAVKGVAQAEGAGASWARRRLHLAATNGFAGSHERTTSGLYVSAIASEGVGMERDYRGESRRRAADLPDAAGIGREAGERAVSRLNPRRAPTGAWPVIYDRRVSSSLVGHLIGAANGASVARGGSWLKTRMGGQVIPKGLDITEDPLRPMGAASRPFDAEGLPVATRAFVEDGVLKSWVLDLAAARQLGLASTGNAMRAPGSTPSPGTTNLRLTQGTRTLQALMAEMGTGLLVTSMIGASINPNTGDYSRGASGFWVEGGEIAYPVNEITIAGNLSEMLGSIVPANDAEEERVSVVPSLLVEGLTVAGA</sequence>
<keyword evidence="7" id="KW-1185">Reference proteome</keyword>
<dbReference type="InterPro" id="IPR036059">
    <property type="entry name" value="TldD/PmbA_sf"/>
</dbReference>
<feature type="domain" description="Metalloprotease TldD/E N-terminal" evidence="3">
    <location>
        <begin position="31"/>
        <end position="95"/>
    </location>
</feature>
<evidence type="ECO:0000256" key="1">
    <source>
        <dbReference type="ARBA" id="ARBA00005836"/>
    </source>
</evidence>
<protein>
    <submittedName>
        <fullName evidence="6">PmbA protein</fullName>
    </submittedName>
</protein>
<comment type="similarity">
    <text evidence="1">Belongs to the peptidase U62 family.</text>
</comment>
<dbReference type="Pfam" id="PF19290">
    <property type="entry name" value="PmbA_TldD_2nd"/>
    <property type="match status" value="1"/>
</dbReference>
<dbReference type="InterPro" id="IPR045569">
    <property type="entry name" value="Metalloprtase-TldD/E_C"/>
</dbReference>
<gene>
    <name evidence="6" type="ORF">SAMN05444336_101685</name>
</gene>
<dbReference type="InterPro" id="IPR002510">
    <property type="entry name" value="Metalloprtase-TldD/E_N"/>
</dbReference>
<dbReference type="GO" id="GO:0006508">
    <property type="term" value="P:proteolysis"/>
    <property type="evidence" value="ECO:0007669"/>
    <property type="project" value="InterPro"/>
</dbReference>
<evidence type="ECO:0000259" key="4">
    <source>
        <dbReference type="Pfam" id="PF19289"/>
    </source>
</evidence>
<dbReference type="Pfam" id="PF19289">
    <property type="entry name" value="PmbA_TldD_3rd"/>
    <property type="match status" value="1"/>
</dbReference>
<dbReference type="Proteomes" id="UP000199118">
    <property type="component" value="Unassembled WGS sequence"/>
</dbReference>
<dbReference type="SUPFAM" id="SSF111283">
    <property type="entry name" value="Putative modulator of DNA gyrase, PmbA/TldD"/>
    <property type="match status" value="1"/>
</dbReference>
<feature type="region of interest" description="Disordered" evidence="2">
    <location>
        <begin position="104"/>
        <end position="133"/>
    </location>
</feature>
<dbReference type="InterPro" id="IPR047657">
    <property type="entry name" value="PmbA"/>
</dbReference>
<dbReference type="Pfam" id="PF01523">
    <property type="entry name" value="PmbA_TldD_1st"/>
    <property type="match status" value="1"/>
</dbReference>
<dbReference type="InterPro" id="IPR045570">
    <property type="entry name" value="Metalloprtase-TldD/E_cen_dom"/>
</dbReference>
<proteinExistence type="inferred from homology"/>
<dbReference type="AlphaFoldDB" id="A0A1H2SK80"/>
<dbReference type="PANTHER" id="PTHR43421:SF1">
    <property type="entry name" value="METALLOPROTEASE PMBA"/>
    <property type="match status" value="1"/>
</dbReference>
<organism evidence="6 7">
    <name type="scientific">Albimonas donghaensis</name>
    <dbReference type="NCBI Taxonomy" id="356660"/>
    <lineage>
        <taxon>Bacteria</taxon>
        <taxon>Pseudomonadati</taxon>
        <taxon>Pseudomonadota</taxon>
        <taxon>Alphaproteobacteria</taxon>
        <taxon>Rhodobacterales</taxon>
        <taxon>Paracoccaceae</taxon>
        <taxon>Albimonas</taxon>
    </lineage>
</organism>
<feature type="domain" description="Metalloprotease TldD/E C-terminal" evidence="4">
    <location>
        <begin position="238"/>
        <end position="454"/>
    </location>
</feature>
<dbReference type="InterPro" id="IPR035068">
    <property type="entry name" value="TldD/PmbA_N"/>
</dbReference>
<name>A0A1H2SK80_9RHOB</name>
<dbReference type="STRING" id="356660.SAMN05444336_101685"/>
<evidence type="ECO:0000256" key="2">
    <source>
        <dbReference type="SAM" id="MobiDB-lite"/>
    </source>
</evidence>
<accession>A0A1H2SK80</accession>
<evidence type="ECO:0000259" key="3">
    <source>
        <dbReference type="Pfam" id="PF01523"/>
    </source>
</evidence>
<dbReference type="OrthoDB" id="9803618at2"/>
<dbReference type="GO" id="GO:0008237">
    <property type="term" value="F:metallopeptidase activity"/>
    <property type="evidence" value="ECO:0007669"/>
    <property type="project" value="InterPro"/>
</dbReference>